<dbReference type="GO" id="GO:0005829">
    <property type="term" value="C:cytosol"/>
    <property type="evidence" value="ECO:0007669"/>
    <property type="project" value="TreeGrafter"/>
</dbReference>
<keyword evidence="1" id="KW-0378">Hydrolase</keyword>
<dbReference type="Gene3D" id="3.40.50.1000">
    <property type="entry name" value="HAD superfamily/HAD-like"/>
    <property type="match status" value="1"/>
</dbReference>
<dbReference type="Pfam" id="PF13419">
    <property type="entry name" value="HAD_2"/>
    <property type="match status" value="1"/>
</dbReference>
<dbReference type="InterPro" id="IPR023214">
    <property type="entry name" value="HAD_sf"/>
</dbReference>
<organism evidence="1 2">
    <name type="scientific">Paraburkholderia humisilvae</name>
    <dbReference type="NCBI Taxonomy" id="627669"/>
    <lineage>
        <taxon>Bacteria</taxon>
        <taxon>Pseudomonadati</taxon>
        <taxon>Pseudomonadota</taxon>
        <taxon>Betaproteobacteria</taxon>
        <taxon>Burkholderiales</taxon>
        <taxon>Burkholderiaceae</taxon>
        <taxon>Paraburkholderia</taxon>
    </lineage>
</organism>
<gene>
    <name evidence="1" type="primary">gph_1</name>
    <name evidence="1" type="ORF">LMG29542_01697</name>
</gene>
<evidence type="ECO:0000313" key="2">
    <source>
        <dbReference type="Proteomes" id="UP000494363"/>
    </source>
</evidence>
<dbReference type="PANTHER" id="PTHR43434">
    <property type="entry name" value="PHOSPHOGLYCOLATE PHOSPHATASE"/>
    <property type="match status" value="1"/>
</dbReference>
<dbReference type="Gene3D" id="1.10.150.240">
    <property type="entry name" value="Putative phosphatase, domain 2"/>
    <property type="match status" value="1"/>
</dbReference>
<proteinExistence type="predicted"/>
<dbReference type="GO" id="GO:0008967">
    <property type="term" value="F:phosphoglycolate phosphatase activity"/>
    <property type="evidence" value="ECO:0007669"/>
    <property type="project" value="UniProtKB-EC"/>
</dbReference>
<dbReference type="SFLD" id="SFLDG01129">
    <property type="entry name" value="C1.5:_HAD__Beta-PGM__Phosphata"/>
    <property type="match status" value="1"/>
</dbReference>
<dbReference type="PANTHER" id="PTHR43434:SF13">
    <property type="entry name" value="PHOSPHOGLYCOLATE PHOSPHATASE"/>
    <property type="match status" value="1"/>
</dbReference>
<dbReference type="InterPro" id="IPR050155">
    <property type="entry name" value="HAD-like_hydrolase_sf"/>
</dbReference>
<dbReference type="InterPro" id="IPR041492">
    <property type="entry name" value="HAD_2"/>
</dbReference>
<dbReference type="EMBL" id="CADIKH010000006">
    <property type="protein sequence ID" value="CAB3752147.1"/>
    <property type="molecule type" value="Genomic_DNA"/>
</dbReference>
<keyword evidence="2" id="KW-1185">Reference proteome</keyword>
<evidence type="ECO:0000313" key="1">
    <source>
        <dbReference type="EMBL" id="CAB3752147.1"/>
    </source>
</evidence>
<accession>A0A6J5DFH2</accession>
<dbReference type="Proteomes" id="UP000494363">
    <property type="component" value="Unassembled WGS sequence"/>
</dbReference>
<dbReference type="AlphaFoldDB" id="A0A6J5DFH2"/>
<dbReference type="SFLD" id="SFLDS00003">
    <property type="entry name" value="Haloacid_Dehalogenase"/>
    <property type="match status" value="1"/>
</dbReference>
<reference evidence="1 2" key="1">
    <citation type="submission" date="2020-04" db="EMBL/GenBank/DDBJ databases">
        <authorList>
            <person name="De Canck E."/>
        </authorList>
    </citation>
    <scope>NUCLEOTIDE SEQUENCE [LARGE SCALE GENOMIC DNA]</scope>
    <source>
        <strain evidence="1 2">LMG 29542</strain>
    </source>
</reference>
<name>A0A6J5DFH2_9BURK</name>
<dbReference type="InterPro" id="IPR036412">
    <property type="entry name" value="HAD-like_sf"/>
</dbReference>
<dbReference type="SUPFAM" id="SSF56784">
    <property type="entry name" value="HAD-like"/>
    <property type="match status" value="1"/>
</dbReference>
<dbReference type="InterPro" id="IPR023198">
    <property type="entry name" value="PGP-like_dom2"/>
</dbReference>
<sequence length="234" mass="26033">MTIKLAIFDFDGTLANTFAVFGESLNTLALKHRFRQVMPEDESRMRSMSAAEILRELRLPLWRVPAVLSDYRKMMRKRIDEVQPFPGIVTQLEALLDNGVALAVATSNTADNVHAVLGHERVERFAALECGSTLFGKSHRLRRILNQTSIAPEHAIYIGDELRDAEAAQRVGVKFGAVAWGYTRFDALLQKNPDMGFRAPSELAMLHATAADTLPPTDLAVAEPVPLLRRNDPN</sequence>
<protein>
    <submittedName>
        <fullName evidence="1">Phosphoglycolate phosphatase</fullName>
        <ecNumber evidence="1">3.1.3.18</ecNumber>
    </submittedName>
</protein>
<dbReference type="EC" id="3.1.3.18" evidence="1"/>
<dbReference type="RefSeq" id="WP_175226003.1">
    <property type="nucleotide sequence ID" value="NZ_CADIKH010000006.1"/>
</dbReference>
<dbReference type="GO" id="GO:0006281">
    <property type="term" value="P:DNA repair"/>
    <property type="evidence" value="ECO:0007669"/>
    <property type="project" value="TreeGrafter"/>
</dbReference>